<evidence type="ECO:0000313" key="1">
    <source>
        <dbReference type="EMBL" id="BBO20967.1"/>
    </source>
</evidence>
<dbReference type="AlphaFoldDB" id="A0A809RX86"/>
<dbReference type="EMBL" id="AP021857">
    <property type="protein sequence ID" value="BBO20967.1"/>
    <property type="molecule type" value="Genomic_DNA"/>
</dbReference>
<reference evidence="1" key="1">
    <citation type="journal article" name="DNA Res.">
        <title>The physiological potential of anammox bacteria as revealed by their core genome structure.</title>
        <authorList>
            <person name="Okubo T."/>
            <person name="Toyoda A."/>
            <person name="Fukuhara K."/>
            <person name="Uchiyama I."/>
            <person name="Harigaya Y."/>
            <person name="Kuroiwa M."/>
            <person name="Suzuki T."/>
            <person name="Murakami Y."/>
            <person name="Suwa Y."/>
            <person name="Takami H."/>
        </authorList>
    </citation>
    <scope>NUCLEOTIDE SEQUENCE</scope>
    <source>
        <strain evidence="1">317325-3</strain>
    </source>
</reference>
<name>A0A809RX86_9PROT</name>
<proteinExistence type="predicted"/>
<accession>A0A809RX86</accession>
<dbReference type="Proteomes" id="UP000662914">
    <property type="component" value="Chromosome"/>
</dbReference>
<gene>
    <name evidence="1" type="ORF">DSYM_16660</name>
</gene>
<evidence type="ECO:0000313" key="2">
    <source>
        <dbReference type="Proteomes" id="UP000662914"/>
    </source>
</evidence>
<organism evidence="1 2">
    <name type="scientific">Candidatus Desulfobacillus denitrificans</name>
    <dbReference type="NCBI Taxonomy" id="2608985"/>
    <lineage>
        <taxon>Bacteria</taxon>
        <taxon>Pseudomonadati</taxon>
        <taxon>Pseudomonadota</taxon>
        <taxon>Betaproteobacteria</taxon>
        <taxon>Candidatus Desulfobacillus</taxon>
    </lineage>
</organism>
<protein>
    <submittedName>
        <fullName evidence="1">Uncharacterized protein</fullName>
    </submittedName>
</protein>
<sequence>MQYVAVFDLIMLYIEAFPDLASWTSMEDGFFDSTRWQAMLDREGMPASRASIGLLRRADFAARRGTLLVWRCDATGCHADLREYSGQYGDDVAVLLVADADALAPLREGGWAVLPSMIRRGRLSPYILKTMGELEAAGLAEFVEDLELAVPRH</sequence>
<dbReference type="KEGG" id="ddz:DSYM_16660"/>